<reference evidence="4 6" key="2">
    <citation type="submission" date="2018-03" db="EMBL/GenBank/DDBJ databases">
        <authorList>
            <person name="Fogelqvist J."/>
        </authorList>
    </citation>
    <scope>NUCLEOTIDE SEQUENCE [LARGE SCALE GENOMIC DNA]</scope>
</reference>
<evidence type="ECO:0000256" key="2">
    <source>
        <dbReference type="SAM" id="SignalP"/>
    </source>
</evidence>
<gene>
    <name evidence="3" type="ORF">PBRA_007847</name>
    <name evidence="4" type="ORF">PLBR_LOCUS7449</name>
</gene>
<keyword evidence="1" id="KW-0175">Coiled coil</keyword>
<dbReference type="EMBL" id="OVEO01000013">
    <property type="protein sequence ID" value="SPR00234.1"/>
    <property type="molecule type" value="Genomic_DNA"/>
</dbReference>
<feature type="coiled-coil region" evidence="1">
    <location>
        <begin position="215"/>
        <end position="256"/>
    </location>
</feature>
<proteinExistence type="predicted"/>
<evidence type="ECO:0000313" key="4">
    <source>
        <dbReference type="EMBL" id="SPR00234.1"/>
    </source>
</evidence>
<keyword evidence="4" id="KW-0496">Mitochondrion</keyword>
<sequence length="577" mass="64495">MMAMSLSTFVGHIVHAVSTYVQPGHDPDQDAAHELLTDAWPLHLIDAFAVAESWYRTVERQTMFGKIIWGAPHLDARQLETTDADRDLKVLDSMLLDALIRLQQARVMDLSRSANVLDSCHTTFSLWVILAVLASLMARSNGAALYTRSRARQHTTKKFDDVANVAWKTLQWFIKESGSNSALIFDENRHYFATVLVPNIRCALRDQVPRPVEHIRQLKTDAESMHREAQQLKRDVESLQKEVVQQKSRCAQVERDWQTRMAAQRTGTERHKAEAAHLARAYTNATSQLQAERDQCKAVKMSLDEALQQSQRQVADLNRDLSTTRDALQAARADIGQRNRDCDKQMADLHNALEQNMTLVSADAGLMPIALNARALEHAAPTLHCDMAMPLRNALAECSTQFDCDMAVCNLATQIFSRCARDFQRTVKKVHAVYISEVMRTAKSLARAQLCMPAGRRQRRTISGIVVLYDELRAHGLGFRHGDACHDMFDGVQDDKANGTLRIVDYCACSLAFRMLLMAINGFKMAQYTADVGDAAMFEIVAPGGPPYRQLWPAFVLPVSGATVKGLVEPAPIVNGQ</sequence>
<evidence type="ECO:0000313" key="3">
    <source>
        <dbReference type="EMBL" id="CEP00113.1"/>
    </source>
</evidence>
<dbReference type="Proteomes" id="UP000039324">
    <property type="component" value="Unassembled WGS sequence"/>
</dbReference>
<protein>
    <submittedName>
        <fullName evidence="3">Uncharacterized protein</fullName>
    </submittedName>
</protein>
<keyword evidence="5" id="KW-1185">Reference proteome</keyword>
<dbReference type="AlphaFoldDB" id="A0A0G4IXS6"/>
<evidence type="ECO:0000313" key="6">
    <source>
        <dbReference type="Proteomes" id="UP000290189"/>
    </source>
</evidence>
<accession>A0A0G4IXS6</accession>
<organism evidence="3 5">
    <name type="scientific">Plasmodiophora brassicae</name>
    <name type="common">Clubroot disease agent</name>
    <dbReference type="NCBI Taxonomy" id="37360"/>
    <lineage>
        <taxon>Eukaryota</taxon>
        <taxon>Sar</taxon>
        <taxon>Rhizaria</taxon>
        <taxon>Endomyxa</taxon>
        <taxon>Phytomyxea</taxon>
        <taxon>Plasmodiophorida</taxon>
        <taxon>Plasmodiophoridae</taxon>
        <taxon>Plasmodiophora</taxon>
    </lineage>
</organism>
<feature type="coiled-coil region" evidence="1">
    <location>
        <begin position="289"/>
        <end position="334"/>
    </location>
</feature>
<dbReference type="Proteomes" id="UP000290189">
    <property type="component" value="Unassembled WGS sequence"/>
</dbReference>
<feature type="signal peptide" evidence="2">
    <location>
        <begin position="1"/>
        <end position="16"/>
    </location>
</feature>
<name>A0A0G4IXS6_PLABS</name>
<reference evidence="3 5" key="1">
    <citation type="submission" date="2015-02" db="EMBL/GenBank/DDBJ databases">
        <authorList>
            <person name="Chooi Y.-H."/>
        </authorList>
    </citation>
    <scope>NUCLEOTIDE SEQUENCE [LARGE SCALE GENOMIC DNA]</scope>
    <source>
        <strain evidence="3">E3</strain>
    </source>
</reference>
<dbReference type="EMBL" id="CDSF01000097">
    <property type="protein sequence ID" value="CEP00113.1"/>
    <property type="molecule type" value="Genomic_DNA"/>
</dbReference>
<keyword evidence="2" id="KW-0732">Signal</keyword>
<evidence type="ECO:0000313" key="5">
    <source>
        <dbReference type="Proteomes" id="UP000039324"/>
    </source>
</evidence>
<feature type="chain" id="PRO_5035990787" evidence="2">
    <location>
        <begin position="17"/>
        <end position="577"/>
    </location>
</feature>
<geneLocation type="mitochondrion" evidence="4"/>
<evidence type="ECO:0000256" key="1">
    <source>
        <dbReference type="SAM" id="Coils"/>
    </source>
</evidence>